<dbReference type="RefSeq" id="WP_317138200.1">
    <property type="nucleotide sequence ID" value="NZ_CP118157.1"/>
</dbReference>
<sequence>MKIRKQKPQSATSIERSPRDDESHRMRRYILTMAVRTLCLVLMVVVTPYGWYSFVFAAGAVFLPYIAVVVANAAQAGQVSRAQPPRQRSLPGAPDTSQEAPGTVIRMSETRPSAGPDEERKP</sequence>
<feature type="region of interest" description="Disordered" evidence="1">
    <location>
        <begin position="77"/>
        <end position="122"/>
    </location>
</feature>
<keyword evidence="2" id="KW-0812">Transmembrane</keyword>
<keyword evidence="2" id="KW-0472">Membrane</keyword>
<evidence type="ECO:0000256" key="2">
    <source>
        <dbReference type="SAM" id="Phobius"/>
    </source>
</evidence>
<dbReference type="Pfam" id="PF11298">
    <property type="entry name" value="DUF3099"/>
    <property type="match status" value="1"/>
</dbReference>
<keyword evidence="2" id="KW-1133">Transmembrane helix</keyword>
<dbReference type="AlphaFoldDB" id="A0AA97I5N4"/>
<evidence type="ECO:0000256" key="1">
    <source>
        <dbReference type="SAM" id="MobiDB-lite"/>
    </source>
</evidence>
<feature type="region of interest" description="Disordered" evidence="1">
    <location>
        <begin position="1"/>
        <end position="25"/>
    </location>
</feature>
<protein>
    <submittedName>
        <fullName evidence="3">DUF3099 domain-containing protein</fullName>
    </submittedName>
</protein>
<keyword evidence="4" id="KW-1185">Reference proteome</keyword>
<name>A0AA97I5N4_9MICO</name>
<gene>
    <name evidence="3" type="ORF">N8K70_10005</name>
</gene>
<evidence type="ECO:0000313" key="3">
    <source>
        <dbReference type="EMBL" id="WOF21722.1"/>
    </source>
</evidence>
<dbReference type="Proteomes" id="UP001305498">
    <property type="component" value="Chromosome"/>
</dbReference>
<feature type="transmembrane region" description="Helical" evidence="2">
    <location>
        <begin position="52"/>
        <end position="74"/>
    </location>
</feature>
<dbReference type="EMBL" id="CP118157">
    <property type="protein sequence ID" value="WOF21722.1"/>
    <property type="molecule type" value="Genomic_DNA"/>
</dbReference>
<dbReference type="InterPro" id="IPR021449">
    <property type="entry name" value="DUF3099"/>
</dbReference>
<evidence type="ECO:0000313" key="4">
    <source>
        <dbReference type="Proteomes" id="UP001305498"/>
    </source>
</evidence>
<accession>A0AA97I5N4</accession>
<organism evidence="3 4">
    <name type="scientific">Microbacterium betulae</name>
    <dbReference type="NCBI Taxonomy" id="2981139"/>
    <lineage>
        <taxon>Bacteria</taxon>
        <taxon>Bacillati</taxon>
        <taxon>Actinomycetota</taxon>
        <taxon>Actinomycetes</taxon>
        <taxon>Micrococcales</taxon>
        <taxon>Microbacteriaceae</taxon>
        <taxon>Microbacterium</taxon>
    </lineage>
</organism>
<feature type="transmembrane region" description="Helical" evidence="2">
    <location>
        <begin position="29"/>
        <end position="46"/>
    </location>
</feature>
<proteinExistence type="predicted"/>
<reference evidence="3 4" key="1">
    <citation type="submission" date="2023-02" db="EMBL/GenBank/DDBJ databases">
        <title>Microbacterium betulae sp. nov., isolated from birch wood.</title>
        <authorList>
            <person name="Pasciak M."/>
            <person name="Pawlik K.J."/>
            <person name="Martynowski D."/>
            <person name="Laczmanski L."/>
            <person name="Ciekot J."/>
            <person name="Szponar B."/>
            <person name="Wojcik-Fatla A."/>
            <person name="Mackiewicz B."/>
            <person name="Farian E."/>
            <person name="Cholewa G."/>
            <person name="Cholewa A."/>
            <person name="Dutkiewicz J."/>
        </authorList>
    </citation>
    <scope>NUCLEOTIDE SEQUENCE [LARGE SCALE GENOMIC DNA]</scope>
    <source>
        <strain evidence="3 4">AB</strain>
    </source>
</reference>
<dbReference type="KEGG" id="mbet:N8K70_10005"/>